<reference evidence="6" key="4">
    <citation type="submission" date="2015-06" db="UniProtKB">
        <authorList>
            <consortium name="EnsemblFungi"/>
        </authorList>
    </citation>
    <scope>IDENTIFICATION</scope>
</reference>
<dbReference type="EMBL" id="AEIJ01000612">
    <property type="status" value="NOT_ANNOTATED_CDS"/>
    <property type="molecule type" value="Genomic_DNA"/>
</dbReference>
<evidence type="ECO:0000313" key="7">
    <source>
        <dbReference type="Proteomes" id="UP000017200"/>
    </source>
</evidence>
<dbReference type="GO" id="GO:0001046">
    <property type="term" value="F:core promoter sequence-specific DNA binding"/>
    <property type="evidence" value="ECO:0007669"/>
    <property type="project" value="TreeGrafter"/>
</dbReference>
<dbReference type="OrthoDB" id="653904at2759"/>
<comment type="subcellular location">
    <subcellularLocation>
        <location evidence="1">Nucleus</location>
    </subcellularLocation>
</comment>
<dbReference type="GO" id="GO:0017054">
    <property type="term" value="C:negative cofactor 2 complex"/>
    <property type="evidence" value="ECO:0007669"/>
    <property type="project" value="TreeGrafter"/>
</dbReference>
<dbReference type="InterPro" id="IPR009072">
    <property type="entry name" value="Histone-fold"/>
</dbReference>
<dbReference type="STRING" id="683840.U5HF39"/>
<dbReference type="InParanoid" id="U5HF39"/>
<feature type="compositionally biased region" description="Low complexity" evidence="3">
    <location>
        <begin position="117"/>
        <end position="136"/>
    </location>
</feature>
<dbReference type="InterPro" id="IPR050568">
    <property type="entry name" value="Transcr_DNA_Rep_Reg"/>
</dbReference>
<dbReference type="GO" id="GO:0016251">
    <property type="term" value="F:RNA polymerase II general transcription initiation factor activity"/>
    <property type="evidence" value="ECO:0007669"/>
    <property type="project" value="TreeGrafter"/>
</dbReference>
<feature type="region of interest" description="Disordered" evidence="3">
    <location>
        <begin position="1"/>
        <end position="20"/>
    </location>
</feature>
<dbReference type="SUPFAM" id="SSF47113">
    <property type="entry name" value="Histone-fold"/>
    <property type="match status" value="1"/>
</dbReference>
<dbReference type="Pfam" id="PF00808">
    <property type="entry name" value="CBFD_NFYB_HMF"/>
    <property type="match status" value="1"/>
</dbReference>
<dbReference type="GO" id="GO:0046982">
    <property type="term" value="F:protein heterodimerization activity"/>
    <property type="evidence" value="ECO:0007669"/>
    <property type="project" value="InterPro"/>
</dbReference>
<keyword evidence="7" id="KW-1185">Reference proteome</keyword>
<dbReference type="PANTHER" id="PTHR10252">
    <property type="entry name" value="HISTONE-LIKE TRANSCRIPTION FACTOR CCAAT-RELATED"/>
    <property type="match status" value="1"/>
</dbReference>
<evidence type="ECO:0000313" key="6">
    <source>
        <dbReference type="EnsemblFungi" id="MVLG_05726T0"/>
    </source>
</evidence>
<evidence type="ECO:0000259" key="4">
    <source>
        <dbReference type="Pfam" id="PF00808"/>
    </source>
</evidence>
<reference evidence="7" key="1">
    <citation type="submission" date="2010-11" db="EMBL/GenBank/DDBJ databases">
        <title>The genome sequence of Microbotryum violaceum strain p1A1 Lamole.</title>
        <authorList>
            <person name="Cuomo C."/>
            <person name="Perlin M."/>
            <person name="Young S.K."/>
            <person name="Zeng Q."/>
            <person name="Gargeya S."/>
            <person name="Alvarado L."/>
            <person name="Berlin A."/>
            <person name="Chapman S.B."/>
            <person name="Chen Z."/>
            <person name="Freedman E."/>
            <person name="Gellesch M."/>
            <person name="Goldberg J."/>
            <person name="Griggs A."/>
            <person name="Gujja S."/>
            <person name="Heilman E."/>
            <person name="Heiman D."/>
            <person name="Howarth C."/>
            <person name="Mehta T."/>
            <person name="Neiman D."/>
            <person name="Pearson M."/>
            <person name="Roberts A."/>
            <person name="Saif S."/>
            <person name="Shea T."/>
            <person name="Shenoy N."/>
            <person name="Sisk P."/>
            <person name="Stolte C."/>
            <person name="Sykes S."/>
            <person name="White J."/>
            <person name="Yandava C."/>
            <person name="Haas B."/>
            <person name="Nusbaum C."/>
            <person name="Birren B."/>
        </authorList>
    </citation>
    <scope>NUCLEOTIDE SEQUENCE [LARGE SCALE GENOMIC DNA]</scope>
    <source>
        <strain evidence="7">p1A1 Lamole</strain>
    </source>
</reference>
<reference evidence="5" key="2">
    <citation type="submission" date="2010-11" db="EMBL/GenBank/DDBJ databases">
        <authorList>
            <consortium name="The Broad Institute Genome Sequencing Platform"/>
            <person name="Earl A."/>
            <person name="Ward D."/>
            <person name="Feldgarden M."/>
            <person name="Gevers D."/>
            <person name="Butler R."/>
            <person name="Young S.K."/>
            <person name="Zeng Q."/>
            <person name="Gargeya S."/>
            <person name="Fitzgerald M."/>
            <person name="Haas B."/>
            <person name="Abouelleil A."/>
            <person name="Alvarado L."/>
            <person name="Arachchi H.M."/>
            <person name="Berlin A."/>
            <person name="Brown A."/>
            <person name="Chapman S.B."/>
            <person name="Chen Z."/>
            <person name="Dunbar C."/>
            <person name="Freedman E."/>
            <person name="Gearin G."/>
            <person name="Gellesch M."/>
            <person name="Goldberg J."/>
            <person name="Griggs A."/>
            <person name="Gujja S."/>
            <person name="Heilman E."/>
            <person name="Heiman D."/>
            <person name="Howarth C."/>
            <person name="Larson L."/>
            <person name="Lui A."/>
            <person name="MacDonald P.J.P."/>
            <person name="Mehta T."/>
            <person name="Montmayeur A."/>
            <person name="Murphy C."/>
            <person name="Neiman D."/>
            <person name="Pearson M."/>
            <person name="Priest M."/>
            <person name="Roberts A."/>
            <person name="Saif S."/>
            <person name="Shea T."/>
            <person name="Shenoy N."/>
            <person name="Sisk P."/>
            <person name="Stolte C."/>
            <person name="Sykes S."/>
            <person name="White J."/>
            <person name="Yandava C."/>
            <person name="Wortman J."/>
            <person name="Nusbaum C."/>
            <person name="Birren B."/>
        </authorList>
    </citation>
    <scope>NUCLEOTIDE SEQUENCE</scope>
    <source>
        <strain evidence="5">P1A1 Lamole</strain>
    </source>
</reference>
<evidence type="ECO:0000256" key="1">
    <source>
        <dbReference type="ARBA" id="ARBA00004123"/>
    </source>
</evidence>
<name>U5HF39_USTV1</name>
<dbReference type="Proteomes" id="UP000017200">
    <property type="component" value="Unassembled WGS sequence"/>
</dbReference>
<proteinExistence type="predicted"/>
<dbReference type="FunCoup" id="U5HF39">
    <property type="interactions" value="142"/>
</dbReference>
<dbReference type="Gene3D" id="1.10.20.10">
    <property type="entry name" value="Histone, subunit A"/>
    <property type="match status" value="1"/>
</dbReference>
<evidence type="ECO:0000313" key="5">
    <source>
        <dbReference type="EMBL" id="KDE03782.1"/>
    </source>
</evidence>
<dbReference type="AlphaFoldDB" id="U5HF39"/>
<feature type="compositionally biased region" description="Polar residues" evidence="3">
    <location>
        <begin position="171"/>
        <end position="181"/>
    </location>
</feature>
<evidence type="ECO:0000256" key="3">
    <source>
        <dbReference type="SAM" id="MobiDB-lite"/>
    </source>
</evidence>
<feature type="region of interest" description="Disordered" evidence="3">
    <location>
        <begin position="112"/>
        <end position="181"/>
    </location>
</feature>
<organism evidence="5">
    <name type="scientific">Microbotryum lychnidis-dioicae (strain p1A1 Lamole / MvSl-1064)</name>
    <name type="common">Anther smut fungus</name>
    <dbReference type="NCBI Taxonomy" id="683840"/>
    <lineage>
        <taxon>Eukaryota</taxon>
        <taxon>Fungi</taxon>
        <taxon>Dikarya</taxon>
        <taxon>Basidiomycota</taxon>
        <taxon>Pucciniomycotina</taxon>
        <taxon>Microbotryomycetes</taxon>
        <taxon>Microbotryales</taxon>
        <taxon>Microbotryaceae</taxon>
        <taxon>Microbotryum</taxon>
    </lineage>
</organism>
<feature type="domain" description="Transcription factor CBF/NF-Y/archaeal histone" evidence="4">
    <location>
        <begin position="22"/>
        <end position="60"/>
    </location>
</feature>
<evidence type="ECO:0000256" key="2">
    <source>
        <dbReference type="ARBA" id="ARBA00023242"/>
    </source>
</evidence>
<dbReference type="EnsemblFungi" id="MVLG_05726T0">
    <property type="protein sequence ID" value="MVLG_05726T0"/>
    <property type="gene ID" value="MVLG_05726"/>
</dbReference>
<feature type="compositionally biased region" description="Acidic residues" evidence="3">
    <location>
        <begin position="146"/>
        <end position="164"/>
    </location>
</feature>
<sequence length="181" mass="19510">MADADQPTSKRPKRSNDARFPARIKRLIQADEEVGKVAQATPVLVSKALELFLQQLVQALLQDSQARNVQKISAHTLKRVINTVPTFDFLSDLVQHVPDPIQAQDEASIVEGDQKPRTTAATSATATGSRSSARGGKPVARLADYATEDGSAEEAGAQDEDDEYDARSIRLISSPTLSTPS</sequence>
<accession>U5HF39</accession>
<dbReference type="InterPro" id="IPR003958">
    <property type="entry name" value="CBFA_NFYB_domain"/>
</dbReference>
<dbReference type="CDD" id="cd22906">
    <property type="entry name" value="HFD_DRAP1"/>
    <property type="match status" value="1"/>
</dbReference>
<reference evidence="5 7" key="3">
    <citation type="journal article" date="2015" name="BMC Genomics">
        <title>Sex and parasites: genomic and transcriptomic analysis of Microbotryum lychnidis-dioicae, the biotrophic and plant-castrating anther smut fungus.</title>
        <authorList>
            <person name="Perlin M.H."/>
            <person name="Amselem J."/>
            <person name="Fontanillas E."/>
            <person name="Toh S.S."/>
            <person name="Chen Z."/>
            <person name="Goldberg J."/>
            <person name="Duplessis S."/>
            <person name="Henrissat B."/>
            <person name="Young S."/>
            <person name="Zeng Q."/>
            <person name="Aguileta G."/>
            <person name="Petit E."/>
            <person name="Badouin H."/>
            <person name="Andrews J."/>
            <person name="Razeeq D."/>
            <person name="Gabaldon T."/>
            <person name="Quesneville H."/>
            <person name="Giraud T."/>
            <person name="Hood M.E."/>
            <person name="Schultz D.J."/>
            <person name="Cuomo C.A."/>
        </authorList>
    </citation>
    <scope>NUCLEOTIDE SEQUENCE [LARGE SCALE GENOMIC DNA]</scope>
    <source>
        <strain evidence="5">P1A1 Lamole</strain>
        <strain evidence="7">p1A1 Lamole</strain>
    </source>
</reference>
<protein>
    <recommendedName>
        <fullName evidence="4">Transcription factor CBF/NF-Y/archaeal histone domain-containing protein</fullName>
    </recommendedName>
</protein>
<gene>
    <name evidence="5" type="ORF">MVLG_05726</name>
</gene>
<dbReference type="EMBL" id="GL541725">
    <property type="protein sequence ID" value="KDE03782.1"/>
    <property type="molecule type" value="Genomic_DNA"/>
</dbReference>
<keyword evidence="2" id="KW-0539">Nucleus</keyword>
<dbReference type="PANTHER" id="PTHR10252:SF5">
    <property type="entry name" value="DR1-ASSOCIATED COREPRESSOR"/>
    <property type="match status" value="1"/>
</dbReference>